<evidence type="ECO:0000259" key="2">
    <source>
        <dbReference type="PROSITE" id="PS50043"/>
    </source>
</evidence>
<gene>
    <name evidence="3" type="ORF">GCM10009844_04810</name>
</gene>
<dbReference type="EMBL" id="BAAAQR010000001">
    <property type="protein sequence ID" value="GAA2137598.1"/>
    <property type="molecule type" value="Genomic_DNA"/>
</dbReference>
<sequence length="915" mass="98662">MTTDPAASPVAGTDPAETSHTAARYGVPQVPALHVHRPRLVALLDRSPSAPLVLVSGPAGSGKTSLVAEWVHEGAPGEPVGWVTFEDDDTRLWQALLDCLARMGLEPPRAMARPQPELLLGRTRLRTLAAAITGSERRWTLVLDGYELRSAELAAEVAYLLDHTLGRLRLVFAARVDPMLPLYRYRLDDTLVEVRASDLALTDAEAAELLRRCGAALGPDAVHDLTARLSGWAAGLRFAARALARYEHPERSVASVVAQDSNINEFLLAEVLRAQEPEARRLLLATCVPDIVWPELAEVLAGPRAGHGLADLARANMFLEPVPDRPGCHRYFPFFRDLLRAQLAYEDPERAATLHRRAAAWLREHGMPVRSVAQLAAGGLWVDAARQLVGDLLVVRLVLGPDERLVEIARRIPVDASDPHACVVRAALAVAAYDPETCAHELARARSALASVPSEATDGGALVLSLTLIDLARACTSDEIETADALVDETRAQLDTTRNPAATLAGAELEALVEVAAAIIALRRGALGRARAALSRIDERAGLPIRFAAAVVGYRALVDALDGQLTQAHREATRAVALADDAHLPPESRNAAAAVALALVALERDDATAARQHLASARTCRSLLVDPVCRTVTSGVIAHLEAASGPDEPVTARLESISTRALGHDPWLAGWLRRQAAELSVAHGRADQALRALDAIEPEDGLGGAVVAAAAHAEQGQEAALAESLDLARTTARPLPVEVTRLLVEGVRESRSKSPRHATPLLERALRLAAREQVRRPFREAAPSVRLLLADNPQLLSRHRWLAGPSAASGIRISPEPTRTAARRTPVVPSARATGTRRREDPTDLSELVVEPLTAKEQEVLGHLEELLTTEEMAEKMFVSVNTIRTHVRSILRKLGVNRRNSAVRRARELGLFDR</sequence>
<comment type="caution">
    <text evidence="3">The sequence shown here is derived from an EMBL/GenBank/DDBJ whole genome shotgun (WGS) entry which is preliminary data.</text>
</comment>
<dbReference type="Gene3D" id="3.40.50.300">
    <property type="entry name" value="P-loop containing nucleotide triphosphate hydrolases"/>
    <property type="match status" value="1"/>
</dbReference>
<name>A0ABN2Z6P2_9ACTN</name>
<evidence type="ECO:0000313" key="4">
    <source>
        <dbReference type="Proteomes" id="UP001501771"/>
    </source>
</evidence>
<evidence type="ECO:0000256" key="1">
    <source>
        <dbReference type="SAM" id="MobiDB-lite"/>
    </source>
</evidence>
<dbReference type="Pfam" id="PF00196">
    <property type="entry name" value="GerE"/>
    <property type="match status" value="1"/>
</dbReference>
<dbReference type="InterPro" id="IPR036388">
    <property type="entry name" value="WH-like_DNA-bd_sf"/>
</dbReference>
<feature type="domain" description="HTH luxR-type" evidence="2">
    <location>
        <begin position="846"/>
        <end position="911"/>
    </location>
</feature>
<protein>
    <submittedName>
        <fullName evidence="3">LuxR family transcriptional regulator</fullName>
    </submittedName>
</protein>
<dbReference type="SMART" id="SM00421">
    <property type="entry name" value="HTH_LUXR"/>
    <property type="match status" value="1"/>
</dbReference>
<dbReference type="InterPro" id="IPR041664">
    <property type="entry name" value="AAA_16"/>
</dbReference>
<evidence type="ECO:0000313" key="3">
    <source>
        <dbReference type="EMBL" id="GAA2137598.1"/>
    </source>
</evidence>
<feature type="region of interest" description="Disordered" evidence="1">
    <location>
        <begin position="817"/>
        <end position="844"/>
    </location>
</feature>
<dbReference type="Gene3D" id="1.25.40.10">
    <property type="entry name" value="Tetratricopeptide repeat domain"/>
    <property type="match status" value="1"/>
</dbReference>
<dbReference type="SUPFAM" id="SSF52540">
    <property type="entry name" value="P-loop containing nucleoside triphosphate hydrolases"/>
    <property type="match status" value="1"/>
</dbReference>
<dbReference type="InterPro" id="IPR011990">
    <property type="entry name" value="TPR-like_helical_dom_sf"/>
</dbReference>
<keyword evidence="4" id="KW-1185">Reference proteome</keyword>
<dbReference type="InterPro" id="IPR016032">
    <property type="entry name" value="Sig_transdc_resp-reg_C-effctor"/>
</dbReference>
<dbReference type="Gene3D" id="1.10.10.10">
    <property type="entry name" value="Winged helix-like DNA-binding domain superfamily/Winged helix DNA-binding domain"/>
    <property type="match status" value="1"/>
</dbReference>
<accession>A0ABN2Z6P2</accession>
<proteinExistence type="predicted"/>
<dbReference type="Pfam" id="PF25873">
    <property type="entry name" value="WHD_MalT"/>
    <property type="match status" value="1"/>
</dbReference>
<reference evidence="3 4" key="1">
    <citation type="journal article" date="2019" name="Int. J. Syst. Evol. Microbiol.">
        <title>The Global Catalogue of Microorganisms (GCM) 10K type strain sequencing project: providing services to taxonomists for standard genome sequencing and annotation.</title>
        <authorList>
            <consortium name="The Broad Institute Genomics Platform"/>
            <consortium name="The Broad Institute Genome Sequencing Center for Infectious Disease"/>
            <person name="Wu L."/>
            <person name="Ma J."/>
        </authorList>
    </citation>
    <scope>NUCLEOTIDE SEQUENCE [LARGE SCALE GENOMIC DNA]</scope>
    <source>
        <strain evidence="3 4">JCM 16022</strain>
    </source>
</reference>
<dbReference type="SUPFAM" id="SSF46894">
    <property type="entry name" value="C-terminal effector domain of the bipartite response regulators"/>
    <property type="match status" value="1"/>
</dbReference>
<dbReference type="CDD" id="cd06170">
    <property type="entry name" value="LuxR_C_like"/>
    <property type="match status" value="1"/>
</dbReference>
<organism evidence="3 4">
    <name type="scientific">Nocardioides koreensis</name>
    <dbReference type="NCBI Taxonomy" id="433651"/>
    <lineage>
        <taxon>Bacteria</taxon>
        <taxon>Bacillati</taxon>
        <taxon>Actinomycetota</taxon>
        <taxon>Actinomycetes</taxon>
        <taxon>Propionibacteriales</taxon>
        <taxon>Nocardioidaceae</taxon>
        <taxon>Nocardioides</taxon>
    </lineage>
</organism>
<dbReference type="InterPro" id="IPR059106">
    <property type="entry name" value="WHD_MalT"/>
</dbReference>
<dbReference type="Pfam" id="PF13191">
    <property type="entry name" value="AAA_16"/>
    <property type="match status" value="1"/>
</dbReference>
<dbReference type="PROSITE" id="PS50043">
    <property type="entry name" value="HTH_LUXR_2"/>
    <property type="match status" value="1"/>
</dbReference>
<dbReference type="InterPro" id="IPR027417">
    <property type="entry name" value="P-loop_NTPase"/>
</dbReference>
<dbReference type="Proteomes" id="UP001501771">
    <property type="component" value="Unassembled WGS sequence"/>
</dbReference>
<dbReference type="InterPro" id="IPR000792">
    <property type="entry name" value="Tscrpt_reg_LuxR_C"/>
</dbReference>